<dbReference type="OrthoDB" id="377733at2759"/>
<dbReference type="GO" id="GO:0140326">
    <property type="term" value="F:ATPase-coupled intramembrane lipid transporter activity"/>
    <property type="evidence" value="ECO:0007669"/>
    <property type="project" value="TreeGrafter"/>
</dbReference>
<dbReference type="AlphaFoldDB" id="I3EK23"/>
<keyword evidence="11" id="KW-1185">Reference proteome</keyword>
<dbReference type="InterPro" id="IPR044492">
    <property type="entry name" value="P_typ_ATPase_HD_dom"/>
</dbReference>
<feature type="transmembrane region" description="Helical" evidence="8">
    <location>
        <begin position="714"/>
        <end position="734"/>
    </location>
</feature>
<dbReference type="Gene3D" id="3.40.50.1000">
    <property type="entry name" value="HAD superfamily/HAD-like"/>
    <property type="match status" value="1"/>
</dbReference>
<dbReference type="InParanoid" id="I3EK23"/>
<evidence type="ECO:0000256" key="8">
    <source>
        <dbReference type="SAM" id="Phobius"/>
    </source>
</evidence>
<reference evidence="10" key="1">
    <citation type="submission" date="2011-01" db="EMBL/GenBank/DDBJ databases">
        <title>The Genome Sequence of Nematocida parisii strain ERTm3.</title>
        <authorList>
            <consortium name="The Broad Institute Genome Sequencing Platform"/>
            <consortium name="The Broad Institute Genome Sequencing Center for Infectious Disease"/>
            <person name="Cuomo C."/>
            <person name="Troemel E."/>
            <person name="Young S.K."/>
            <person name="Zeng Q."/>
            <person name="Gargeya S."/>
            <person name="Fitzgerald M."/>
            <person name="Haas B."/>
            <person name="Abouelleil A."/>
            <person name="Alvarado L."/>
            <person name="Arachchi H.M."/>
            <person name="Berlin A."/>
            <person name="Chapman S.B."/>
            <person name="Gearin G."/>
            <person name="Goldberg J."/>
            <person name="Griggs A."/>
            <person name="Gujja S."/>
            <person name="Hansen M."/>
            <person name="Heiman D."/>
            <person name="Howarth C."/>
            <person name="Larimer J."/>
            <person name="Lui A."/>
            <person name="MacDonald P.J.P."/>
            <person name="McCowen C."/>
            <person name="Montmayeur A."/>
            <person name="Murphy C."/>
            <person name="Neiman D."/>
            <person name="Pearson M."/>
            <person name="Priest M."/>
            <person name="Roberts A."/>
            <person name="Saif S."/>
            <person name="Shea T."/>
            <person name="Sisk P."/>
            <person name="Stolte C."/>
            <person name="Sykes S."/>
            <person name="Wortman J."/>
            <person name="Nusbaum C."/>
            <person name="Birren B."/>
        </authorList>
    </citation>
    <scope>NUCLEOTIDE SEQUENCE</scope>
    <source>
        <strain evidence="10">ERTm3</strain>
    </source>
</reference>
<dbReference type="PROSITE" id="PS00154">
    <property type="entry name" value="ATPASE_E1_E2"/>
    <property type="match status" value="1"/>
</dbReference>
<feature type="transmembrane region" description="Helical" evidence="8">
    <location>
        <begin position="61"/>
        <end position="85"/>
    </location>
</feature>
<keyword evidence="2 8" id="KW-0812">Transmembrane</keyword>
<dbReference type="GO" id="GO:0005524">
    <property type="term" value="F:ATP binding"/>
    <property type="evidence" value="ECO:0007669"/>
    <property type="project" value="InterPro"/>
</dbReference>
<dbReference type="Pfam" id="PF00702">
    <property type="entry name" value="Hydrolase"/>
    <property type="match status" value="1"/>
</dbReference>
<dbReference type="Gene3D" id="3.40.1110.10">
    <property type="entry name" value="Calcium-transporting ATPase, cytoplasmic domain N"/>
    <property type="match status" value="1"/>
</dbReference>
<evidence type="ECO:0000256" key="6">
    <source>
        <dbReference type="ARBA" id="ARBA00022989"/>
    </source>
</evidence>
<keyword evidence="6 8" id="KW-1133">Transmembrane helix</keyword>
<dbReference type="InterPro" id="IPR023299">
    <property type="entry name" value="ATPase_P-typ_cyto_dom_N"/>
</dbReference>
<dbReference type="InterPro" id="IPR036412">
    <property type="entry name" value="HAD-like_sf"/>
</dbReference>
<evidence type="ECO:0000256" key="4">
    <source>
        <dbReference type="ARBA" id="ARBA00022842"/>
    </source>
</evidence>
<keyword evidence="7 8" id="KW-0472">Membrane</keyword>
<gene>
    <name evidence="10" type="ORF">NEQG_00340</name>
</gene>
<dbReference type="GO" id="GO:0046872">
    <property type="term" value="F:metal ion binding"/>
    <property type="evidence" value="ECO:0007669"/>
    <property type="project" value="UniProtKB-KW"/>
</dbReference>
<dbReference type="GO" id="GO:0045332">
    <property type="term" value="P:phospholipid translocation"/>
    <property type="evidence" value="ECO:0007669"/>
    <property type="project" value="TreeGrafter"/>
</dbReference>
<evidence type="ECO:0000313" key="10">
    <source>
        <dbReference type="EMBL" id="EIJ89570.1"/>
    </source>
</evidence>
<dbReference type="NCBIfam" id="TIGR01494">
    <property type="entry name" value="ATPase_P-type"/>
    <property type="match status" value="1"/>
</dbReference>
<dbReference type="STRING" id="935791.I3EK23"/>
<dbReference type="Pfam" id="PF16212">
    <property type="entry name" value="PhoLip_ATPase_C"/>
    <property type="match status" value="1"/>
</dbReference>
<feature type="domain" description="P-type ATPase C-terminal" evidence="9">
    <location>
        <begin position="532"/>
        <end position="624"/>
    </location>
</feature>
<keyword evidence="5" id="KW-1278">Translocase</keyword>
<keyword evidence="4" id="KW-0460">Magnesium</keyword>
<protein>
    <recommendedName>
        <fullName evidence="9">P-type ATPase C-terminal domain-containing protein</fullName>
    </recommendedName>
</protein>
<accession>I3EK23</accession>
<evidence type="ECO:0000256" key="2">
    <source>
        <dbReference type="ARBA" id="ARBA00022692"/>
    </source>
</evidence>
<dbReference type="SFLD" id="SFLDF00027">
    <property type="entry name" value="p-type_atpase"/>
    <property type="match status" value="1"/>
</dbReference>
<evidence type="ECO:0000256" key="1">
    <source>
        <dbReference type="ARBA" id="ARBA00004141"/>
    </source>
</evidence>
<dbReference type="PANTHER" id="PTHR24092">
    <property type="entry name" value="PROBABLE PHOSPHOLIPID-TRANSPORTING ATPASE"/>
    <property type="match status" value="1"/>
</dbReference>
<dbReference type="HOGENOM" id="CLU_000846_3_1_1"/>
<dbReference type="InterPro" id="IPR001757">
    <property type="entry name" value="P_typ_ATPase"/>
</dbReference>
<dbReference type="SUPFAM" id="SSF81660">
    <property type="entry name" value="Metal cation-transporting ATPase, ATP-binding domain N"/>
    <property type="match status" value="1"/>
</dbReference>
<dbReference type="InterPro" id="IPR032630">
    <property type="entry name" value="P_typ_ATPase_c"/>
</dbReference>
<evidence type="ECO:0000256" key="3">
    <source>
        <dbReference type="ARBA" id="ARBA00022723"/>
    </source>
</evidence>
<organism evidence="10 11">
    <name type="scientific">Nematocida parisii (strain ERTm3)</name>
    <name type="common">Nematode killer fungus</name>
    <dbReference type="NCBI Taxonomy" id="935791"/>
    <lineage>
        <taxon>Eukaryota</taxon>
        <taxon>Fungi</taxon>
        <taxon>Fungi incertae sedis</taxon>
        <taxon>Microsporidia</taxon>
        <taxon>Nematocida</taxon>
    </lineage>
</organism>
<dbReference type="InterPro" id="IPR023298">
    <property type="entry name" value="ATPase_P-typ_TM_dom_sf"/>
</dbReference>
<dbReference type="GO" id="GO:0005886">
    <property type="term" value="C:plasma membrane"/>
    <property type="evidence" value="ECO:0007669"/>
    <property type="project" value="TreeGrafter"/>
</dbReference>
<dbReference type="SFLD" id="SFLDG00002">
    <property type="entry name" value="C1.7:_P-type_atpase_like"/>
    <property type="match status" value="1"/>
</dbReference>
<evidence type="ECO:0000313" key="11">
    <source>
        <dbReference type="Proteomes" id="UP000002872"/>
    </source>
</evidence>
<evidence type="ECO:0000259" key="9">
    <source>
        <dbReference type="Pfam" id="PF16212"/>
    </source>
</evidence>
<dbReference type="Proteomes" id="UP000002872">
    <property type="component" value="Unassembled WGS sequence"/>
</dbReference>
<comment type="subcellular location">
    <subcellularLocation>
        <location evidence="1">Membrane</location>
        <topology evidence="1">Multi-pass membrane protein</topology>
    </subcellularLocation>
</comment>
<feature type="transmembrane region" description="Helical" evidence="8">
    <location>
        <begin position="562"/>
        <end position="583"/>
    </location>
</feature>
<keyword evidence="3" id="KW-0479">Metal-binding</keyword>
<name>I3EK23_NEMP3</name>
<dbReference type="EMBL" id="GL870876">
    <property type="protein sequence ID" value="EIJ89570.1"/>
    <property type="molecule type" value="Genomic_DNA"/>
</dbReference>
<dbReference type="VEuPathDB" id="MicrosporidiaDB:NEQG_00340"/>
<feature type="transmembrane region" description="Helical" evidence="8">
    <location>
        <begin position="627"/>
        <end position="646"/>
    </location>
</feature>
<evidence type="ECO:0000256" key="7">
    <source>
        <dbReference type="ARBA" id="ARBA00023136"/>
    </source>
</evidence>
<dbReference type="SFLD" id="SFLDS00003">
    <property type="entry name" value="Haloacid_Dehalogenase"/>
    <property type="match status" value="1"/>
</dbReference>
<sequence length="760" mass="84163">MHTQIQRKAQLLFLLQKEFYSYGRFYIHRHYNGWTISGSQKKNSTPSRIKGSIFINMISRLSIYIIVAYIILLFISVISACWFMIHGEWLLGEVTISIMGDGMRTLTSNILIFSSLIPLSLFVTLDGLRISYSIFIQSDRSMNYNEKKTTCNTHGVLEDIGLVSHILSDKTGTLTLNKMKLKGVQLPGSDTPMLIEENADPLHHNMCMVSILTMLLCHSVCIVNGEYIGTSQEEVCALQYFKSTQMELLSNQNDRMIMSLNGRKVCAKILGVLPFSPAIARMSVIVLVDGKIFLLTKGSDEVVPNDSAVKIGGEYRTLAMAGAELSIEDIKRTAVHCKENPNREDPDDNLPESIDRVIELFERNSEQNESDMAENMECSGSEPISLPIDFILECEKLSKYTGTLYLEDALQPEVEQTVKSIRNKGINLWMVTGDRKESAVSCGLLSGMPRSSKAISGKEICSLTGNDSETLKEESLIIFRCSPEEKKKIAHMLRVAGNIVLSVGDGENDIGMIEEADIGVCVCGVESNRPSLSADLSIPSFSALRRLVLYHGPVALNRLRNVFLFFIFKSVCVAVCQCIYGGIVGASGSMAPSSLFLLFFNAMLTSPLSVEMGLFRRECLNKSIMDSFLRGVLYGVASFIVVYSLFGSIDVMGASGELGSHSVVSCFFSLCLFISTVIYFIFSAESFVIYSFLALFVSAVFFIIIVGVDIGFEVFASPALYMCAMYMTMCGLLVERTACLLRRKQAPYQELTAIDSEPVV</sequence>
<dbReference type="GO" id="GO:0016887">
    <property type="term" value="F:ATP hydrolysis activity"/>
    <property type="evidence" value="ECO:0007669"/>
    <property type="project" value="InterPro"/>
</dbReference>
<feature type="transmembrane region" description="Helical" evidence="8">
    <location>
        <begin position="658"/>
        <end position="682"/>
    </location>
</feature>
<proteinExistence type="predicted"/>
<dbReference type="SUPFAM" id="SSF56784">
    <property type="entry name" value="HAD-like"/>
    <property type="match status" value="1"/>
</dbReference>
<feature type="transmembrane region" description="Helical" evidence="8">
    <location>
        <begin position="687"/>
        <end position="708"/>
    </location>
</feature>
<dbReference type="PRINTS" id="PR00119">
    <property type="entry name" value="CATATPASE"/>
</dbReference>
<dbReference type="InterPro" id="IPR023214">
    <property type="entry name" value="HAD_sf"/>
</dbReference>
<evidence type="ECO:0000256" key="5">
    <source>
        <dbReference type="ARBA" id="ARBA00022967"/>
    </source>
</evidence>
<dbReference type="SUPFAM" id="SSF81665">
    <property type="entry name" value="Calcium ATPase, transmembrane domain M"/>
    <property type="match status" value="1"/>
</dbReference>
<dbReference type="InterPro" id="IPR018303">
    <property type="entry name" value="ATPase_P-typ_P_site"/>
</dbReference>
<feature type="transmembrane region" description="Helical" evidence="8">
    <location>
        <begin position="595"/>
        <end position="615"/>
    </location>
</feature>
<feature type="transmembrane region" description="Helical" evidence="8">
    <location>
        <begin position="105"/>
        <end position="125"/>
    </location>
</feature>